<dbReference type="Pfam" id="PF02021">
    <property type="entry name" value="UPF0102"/>
    <property type="match status" value="1"/>
</dbReference>
<dbReference type="HAMAP" id="MF_00048">
    <property type="entry name" value="UPF0102"/>
    <property type="match status" value="1"/>
</dbReference>
<evidence type="ECO:0000256" key="1">
    <source>
        <dbReference type="ARBA" id="ARBA00006738"/>
    </source>
</evidence>
<dbReference type="GO" id="GO:0003676">
    <property type="term" value="F:nucleic acid binding"/>
    <property type="evidence" value="ECO:0007669"/>
    <property type="project" value="InterPro"/>
</dbReference>
<dbReference type="InterPro" id="IPR003509">
    <property type="entry name" value="UPF0102_YraN-like"/>
</dbReference>
<dbReference type="PANTHER" id="PTHR34039:SF1">
    <property type="entry name" value="UPF0102 PROTEIN YRAN"/>
    <property type="match status" value="1"/>
</dbReference>
<dbReference type="HOGENOM" id="CLU_115353_3_1_9"/>
<organism evidence="3 4">
    <name type="scientific">[Clostridium] cellulosi</name>
    <dbReference type="NCBI Taxonomy" id="29343"/>
    <lineage>
        <taxon>Bacteria</taxon>
        <taxon>Bacillati</taxon>
        <taxon>Bacillota</taxon>
        <taxon>Clostridia</taxon>
        <taxon>Eubacteriales</taxon>
        <taxon>Oscillospiraceae</taxon>
        <taxon>Oscillospiraceae incertae sedis</taxon>
    </lineage>
</organism>
<dbReference type="Proteomes" id="UP000032431">
    <property type="component" value="Chromosome I"/>
</dbReference>
<dbReference type="EMBL" id="LM995447">
    <property type="protein sequence ID" value="CDZ24253.1"/>
    <property type="molecule type" value="Genomic_DNA"/>
</dbReference>
<reference evidence="4" key="1">
    <citation type="submission" date="2014-07" db="EMBL/GenBank/DDBJ databases">
        <authorList>
            <person name="Wibberg D."/>
        </authorList>
    </citation>
    <scope>NUCLEOTIDE SEQUENCE [LARGE SCALE GENOMIC DNA]</scope>
    <source>
        <strain evidence="4">DG5</strain>
    </source>
</reference>
<evidence type="ECO:0000256" key="2">
    <source>
        <dbReference type="HAMAP-Rule" id="MF_00048"/>
    </source>
</evidence>
<evidence type="ECO:0000313" key="4">
    <source>
        <dbReference type="Proteomes" id="UP000032431"/>
    </source>
</evidence>
<dbReference type="AlphaFoldDB" id="A0A078KP63"/>
<dbReference type="PANTHER" id="PTHR34039">
    <property type="entry name" value="UPF0102 PROTEIN YRAN"/>
    <property type="match status" value="1"/>
</dbReference>
<dbReference type="InterPro" id="IPR011856">
    <property type="entry name" value="tRNA_endonuc-like_dom_sf"/>
</dbReference>
<dbReference type="NCBIfam" id="TIGR00252">
    <property type="entry name" value="YraN family protein"/>
    <property type="match status" value="1"/>
</dbReference>
<comment type="similarity">
    <text evidence="1 2">Belongs to the UPF0102 family.</text>
</comment>
<proteinExistence type="inferred from homology"/>
<protein>
    <recommendedName>
        <fullName evidence="2">UPF0102 protein CCDG5_1136</fullName>
    </recommendedName>
</protein>
<dbReference type="NCBIfam" id="NF009150">
    <property type="entry name" value="PRK12497.1-3"/>
    <property type="match status" value="1"/>
</dbReference>
<accession>A0A078KP63</accession>
<dbReference type="Gene3D" id="3.40.1350.10">
    <property type="match status" value="1"/>
</dbReference>
<sequence length="120" mass="13551">MGRNSSGKIGEDAAAEFLTDKGWNIIERNYHTRQGEIDIIATFGGYIIFVEVKTRLENSLFLPREAVDQKKQAKLIQAALMYISSHEIGLLQPRFDVIEVIASKNKEIKQINLIENAFGL</sequence>
<dbReference type="KEGG" id="ccel:CCDG5_1136"/>
<dbReference type="OrthoDB" id="9802516at2"/>
<keyword evidence="4" id="KW-1185">Reference proteome</keyword>
<evidence type="ECO:0000313" key="3">
    <source>
        <dbReference type="EMBL" id="CDZ24253.1"/>
    </source>
</evidence>
<dbReference type="InterPro" id="IPR011335">
    <property type="entry name" value="Restrct_endonuc-II-like"/>
</dbReference>
<name>A0A078KP63_9FIRM</name>
<dbReference type="STRING" id="29343.CCDG5_1136"/>
<dbReference type="PATRIC" id="fig|29343.3.peg.1195"/>
<dbReference type="CDD" id="cd20736">
    <property type="entry name" value="PoNe_Nuclease"/>
    <property type="match status" value="1"/>
</dbReference>
<dbReference type="SUPFAM" id="SSF52980">
    <property type="entry name" value="Restriction endonuclease-like"/>
    <property type="match status" value="1"/>
</dbReference>
<gene>
    <name evidence="3" type="ORF">CCDG5_1136</name>
</gene>